<gene>
    <name evidence="1" type="ORF">ABN16_06850</name>
</gene>
<evidence type="ECO:0008006" key="3">
    <source>
        <dbReference type="Google" id="ProtNLM"/>
    </source>
</evidence>
<dbReference type="EMBL" id="CP012033">
    <property type="protein sequence ID" value="AKP64742.1"/>
    <property type="molecule type" value="Genomic_DNA"/>
</dbReference>
<keyword evidence="2" id="KW-1185">Reference proteome</keyword>
<proteinExistence type="predicted"/>
<sequence>MADFPIELRQLVDAPDLSFTDDQVEVLLAHVGDLDPTIRDDTVFTLFERGLDEDAFTPAQRRTIAKHLLTNRGLFTAIDQPASDAVFQRTFTALLTAAVLDNDAQHAWLTTVDRNQFFNDALTYLVREHDQRGWVPDKGWAHGVAHGSDLLGYAWQHPQFPLNQTPMALATIATVFVRQTTPFQFDEEPRLAMPLIQALRVGHLTTTQLNDWLTATDQRLWTNFSFDRGPAARLHNWLSFLHHLYFLLPKEPTTQQLITTLSHHYYQVNGYTN</sequence>
<accession>A0AAC8UVM5</accession>
<dbReference type="AlphaFoldDB" id="A0AAC8UVM5"/>
<dbReference type="Pfam" id="PF10978">
    <property type="entry name" value="DUF2785"/>
    <property type="match status" value="1"/>
</dbReference>
<dbReference type="InterPro" id="IPR021247">
    <property type="entry name" value="DUF2785"/>
</dbReference>
<name>A0AAC8UVM5_9LACO</name>
<dbReference type="Proteomes" id="UP000036000">
    <property type="component" value="Chromosome"/>
</dbReference>
<reference evidence="1 2" key="1">
    <citation type="submission" date="2015-07" db="EMBL/GenBank/DDBJ databases">
        <title>Lactobacillus korensis/26-25/ whole genome sequencing.</title>
        <authorList>
            <person name="Kim M.K."/>
            <person name="Im W.-T."/>
            <person name="Srinivasan S."/>
            <person name="Lee J.-J."/>
        </authorList>
    </citation>
    <scope>NUCLEOTIDE SEQUENCE [LARGE SCALE GENOMIC DNA]</scope>
    <source>
        <strain evidence="1 2">26-25</strain>
    </source>
</reference>
<protein>
    <recommendedName>
        <fullName evidence="3">DUF2785 domain-containing protein</fullName>
    </recommendedName>
</protein>
<dbReference type="RefSeq" id="WP_048734206.1">
    <property type="nucleotide sequence ID" value="NZ_CP012033.1"/>
</dbReference>
<dbReference type="KEGG" id="lko:ABN16_06850"/>
<organism evidence="1 2">
    <name type="scientific">Levilactobacillus koreensis</name>
    <dbReference type="NCBI Taxonomy" id="637971"/>
    <lineage>
        <taxon>Bacteria</taxon>
        <taxon>Bacillati</taxon>
        <taxon>Bacillota</taxon>
        <taxon>Bacilli</taxon>
        <taxon>Lactobacillales</taxon>
        <taxon>Lactobacillaceae</taxon>
        <taxon>Levilactobacillus</taxon>
    </lineage>
</organism>
<evidence type="ECO:0000313" key="2">
    <source>
        <dbReference type="Proteomes" id="UP000036000"/>
    </source>
</evidence>
<evidence type="ECO:0000313" key="1">
    <source>
        <dbReference type="EMBL" id="AKP64742.1"/>
    </source>
</evidence>